<dbReference type="KEGG" id="stha:NCTC11429_00707"/>
<name>A0A4U9UCP5_9SPHI</name>
<gene>
    <name evidence="3" type="ORF">NCTC11429_00707</name>
</gene>
<keyword evidence="2" id="KW-0812">Transmembrane</keyword>
<reference evidence="3 4" key="1">
    <citation type="submission" date="2019-05" db="EMBL/GenBank/DDBJ databases">
        <authorList>
            <consortium name="Pathogen Informatics"/>
        </authorList>
    </citation>
    <scope>NUCLEOTIDE SEQUENCE [LARGE SCALE GENOMIC DNA]</scope>
    <source>
        <strain evidence="3 4">NCTC11429</strain>
    </source>
</reference>
<sequence length="964" mass="110701">MEQKRSSKKNSFTRPFLILEKNLHLPRIQTACLLNFVKVTLWRPACFLLMLLIRIIETHNFTNQAAIVTFMKIPFIFCFLFLLTTAGFSQTKGKAVGTVLSATGEALEKATVTVIAPKDSAVISYLLTDAKGSFEFVRLPAETDLILIVSHINASAYSQHFTIHNSVHNFGQLKLAAKSLDEVVVNVLPPVRMNKDTLEYNTNFFKTRPNANVEELIKQLPGLQVNMDGTIYYQGKEVSKVKVNDKDFFSSDVRIATRNLDASLIKTVQVFRDKGESKINVEDEEKLPIIINLKVKKEFLKASFGKVYGSGGTRERYEAGALFNTFRDTLQLSFLAFGNNINRQSFDYSELSEQGGLNRAEQYGFDSFGGRNYSGKANDIGAGVNLNNDWGKKTKLNIMYIFKHNNSENANESNQVARYDTIEQFSSSRYQQQKKQFTHNLKSLFRHRIDTTAYFEFTPSIKVNRERQYAHSLSSVTTKQDSINRSAADGDSKETQFSYSHGFYFEKQLSKEHSFSFRNNIDYSNNSSDGISDQNSTIYNSPNPETKLWVSQGEGSKSNAINSTATYVNKSIEKLNFSVFFAFNTSNRSQTESIYFDRDNNGKVHGSNLENSFDYNFREYISSIKFYWKPIKDIFVDIGTAYAVKNDHFDLKKLEENRNFKNGYWLPNVTFRYKNLSLLWQKNLQSPSPNGVQTVESNLNPLYTRLQSFIFDNVETQNINFSFYTYTSKIQLHLGANINYENKSIGSRSWRDLKTGQYTVQSYLADSKYNSSVYNYFRYSFKAGENWSFYLSQNSSVYNYENYESINDVDNKTNTLGMNFTQEFSVTWKNLIGIQPKYTYSRNKNMNSVKDNPDFIETTYSTHRIGAGINIYPIKGFSLETSYALDNRASGLSGRRNYHILNASVYYTMKNNSQLKLTGFDILNQNTQNYWGSQGNATYFGNSMTLKQYFMLGYIYKFNRIKTK</sequence>
<dbReference type="SUPFAM" id="SSF56935">
    <property type="entry name" value="Porins"/>
    <property type="match status" value="1"/>
</dbReference>
<dbReference type="SUPFAM" id="SSF49464">
    <property type="entry name" value="Carboxypeptidase regulatory domain-like"/>
    <property type="match status" value="1"/>
</dbReference>
<keyword evidence="2" id="KW-1133">Transmembrane helix</keyword>
<dbReference type="EMBL" id="LR590484">
    <property type="protein sequence ID" value="VTR30746.1"/>
    <property type="molecule type" value="Genomic_DNA"/>
</dbReference>
<keyword evidence="2" id="KW-0472">Membrane</keyword>
<evidence type="ECO:0000256" key="2">
    <source>
        <dbReference type="SAM" id="Phobius"/>
    </source>
</evidence>
<evidence type="ECO:0000313" key="3">
    <source>
        <dbReference type="EMBL" id="VTR30746.1"/>
    </source>
</evidence>
<evidence type="ECO:0000256" key="1">
    <source>
        <dbReference type="SAM" id="MobiDB-lite"/>
    </source>
</evidence>
<organism evidence="3 4">
    <name type="scientific">Sphingobacterium thalpophilum</name>
    <dbReference type="NCBI Taxonomy" id="259"/>
    <lineage>
        <taxon>Bacteria</taxon>
        <taxon>Pseudomonadati</taxon>
        <taxon>Bacteroidota</taxon>
        <taxon>Sphingobacteriia</taxon>
        <taxon>Sphingobacteriales</taxon>
        <taxon>Sphingobacteriaceae</taxon>
        <taxon>Sphingobacterium</taxon>
    </lineage>
</organism>
<evidence type="ECO:0008006" key="5">
    <source>
        <dbReference type="Google" id="ProtNLM"/>
    </source>
</evidence>
<dbReference type="AlphaFoldDB" id="A0A4U9UCP5"/>
<dbReference type="Proteomes" id="UP000308196">
    <property type="component" value="Chromosome"/>
</dbReference>
<evidence type="ECO:0000313" key="4">
    <source>
        <dbReference type="Proteomes" id="UP000308196"/>
    </source>
</evidence>
<protein>
    <recommendedName>
        <fullName evidence="5">Outer membrane protein beta-barrel domain-containing protein</fullName>
    </recommendedName>
</protein>
<feature type="compositionally biased region" description="Polar residues" evidence="1">
    <location>
        <begin position="472"/>
        <end position="485"/>
    </location>
</feature>
<accession>A0A4U9UCP5</accession>
<feature type="transmembrane region" description="Helical" evidence="2">
    <location>
        <begin position="65"/>
        <end position="88"/>
    </location>
</feature>
<proteinExistence type="predicted"/>
<dbReference type="InterPro" id="IPR008969">
    <property type="entry name" value="CarboxyPept-like_regulatory"/>
</dbReference>
<feature type="region of interest" description="Disordered" evidence="1">
    <location>
        <begin position="472"/>
        <end position="494"/>
    </location>
</feature>
<dbReference type="STRING" id="1123265.GCA_000686625_03043"/>